<dbReference type="AlphaFoldDB" id="A0A0C2SLZ3"/>
<evidence type="ECO:0000256" key="1">
    <source>
        <dbReference type="SAM" id="MobiDB-lite"/>
    </source>
</evidence>
<dbReference type="InParanoid" id="A0A0C2SLZ3"/>
<name>A0A0C2SLZ3_AMAMK</name>
<feature type="region of interest" description="Disordered" evidence="1">
    <location>
        <begin position="1"/>
        <end position="25"/>
    </location>
</feature>
<dbReference type="EMBL" id="KN818594">
    <property type="protein sequence ID" value="KIL54949.1"/>
    <property type="molecule type" value="Genomic_DNA"/>
</dbReference>
<gene>
    <name evidence="2" type="ORF">M378DRAFT_18397</name>
</gene>
<sequence length="276" mass="30624">MSSSSAPATVDHSDADQSLSSCPHHAPRRIPLLSVSIALLVFKERTVKGGAMGKGLLGATFISPGEDGTVVDVIDERGYVDGARQLSTSKLREWKKLFGGEEQDELDDDELVNNNAEDQGSDEVDEVRTMRLQESVSEEGKHPLLLAMETVLQRKRIPKTRRRNNRFSSSSTQLARMSLLLTHQSRGSVGGLGESLFMFRLPTASNMAPSSQPLPAMIVPTQQQPYQNNTSQPQQYLLATSALFSFIYSPLTQSYFQCNHHHHHHQWPGVVRNHPP</sequence>
<protein>
    <submittedName>
        <fullName evidence="2">Uncharacterized protein</fullName>
    </submittedName>
</protein>
<accession>A0A0C2SLZ3</accession>
<dbReference type="STRING" id="946122.A0A0C2SLZ3"/>
<keyword evidence="3" id="KW-1185">Reference proteome</keyword>
<organism evidence="2 3">
    <name type="scientific">Amanita muscaria (strain Koide BX008)</name>
    <dbReference type="NCBI Taxonomy" id="946122"/>
    <lineage>
        <taxon>Eukaryota</taxon>
        <taxon>Fungi</taxon>
        <taxon>Dikarya</taxon>
        <taxon>Basidiomycota</taxon>
        <taxon>Agaricomycotina</taxon>
        <taxon>Agaricomycetes</taxon>
        <taxon>Agaricomycetidae</taxon>
        <taxon>Agaricales</taxon>
        <taxon>Pluteineae</taxon>
        <taxon>Amanitaceae</taxon>
        <taxon>Amanita</taxon>
    </lineage>
</organism>
<evidence type="ECO:0000313" key="2">
    <source>
        <dbReference type="EMBL" id="KIL54949.1"/>
    </source>
</evidence>
<evidence type="ECO:0000313" key="3">
    <source>
        <dbReference type="Proteomes" id="UP000054549"/>
    </source>
</evidence>
<dbReference type="HOGENOM" id="CLU_1008230_0_0_1"/>
<proteinExistence type="predicted"/>
<reference evidence="2 3" key="1">
    <citation type="submission" date="2014-04" db="EMBL/GenBank/DDBJ databases">
        <title>Evolutionary Origins and Diversification of the Mycorrhizal Mutualists.</title>
        <authorList>
            <consortium name="DOE Joint Genome Institute"/>
            <consortium name="Mycorrhizal Genomics Consortium"/>
            <person name="Kohler A."/>
            <person name="Kuo A."/>
            <person name="Nagy L.G."/>
            <person name="Floudas D."/>
            <person name="Copeland A."/>
            <person name="Barry K.W."/>
            <person name="Cichocki N."/>
            <person name="Veneault-Fourrey C."/>
            <person name="LaButti K."/>
            <person name="Lindquist E.A."/>
            <person name="Lipzen A."/>
            <person name="Lundell T."/>
            <person name="Morin E."/>
            <person name="Murat C."/>
            <person name="Riley R."/>
            <person name="Ohm R."/>
            <person name="Sun H."/>
            <person name="Tunlid A."/>
            <person name="Henrissat B."/>
            <person name="Grigoriev I.V."/>
            <person name="Hibbett D.S."/>
            <person name="Martin F."/>
        </authorList>
    </citation>
    <scope>NUCLEOTIDE SEQUENCE [LARGE SCALE GENOMIC DNA]</scope>
    <source>
        <strain evidence="2 3">Koide BX008</strain>
    </source>
</reference>
<dbReference type="Proteomes" id="UP000054549">
    <property type="component" value="Unassembled WGS sequence"/>
</dbReference>